<dbReference type="Gene3D" id="3.40.605.10">
    <property type="entry name" value="Aldehyde Dehydrogenase, Chain A, domain 1"/>
    <property type="match status" value="1"/>
</dbReference>
<dbReference type="PROSITE" id="PS00070">
    <property type="entry name" value="ALDEHYDE_DEHYDR_CYS"/>
    <property type="match status" value="1"/>
</dbReference>
<accession>A0A1L9PCK0</accession>
<dbReference type="RefSeq" id="XP_040664999.1">
    <property type="nucleotide sequence ID" value="XM_040816938.1"/>
</dbReference>
<feature type="active site" evidence="6">
    <location>
        <position position="275"/>
    </location>
</feature>
<comment type="similarity">
    <text evidence="2 7">Belongs to the aldehyde dehydrogenase family.</text>
</comment>
<dbReference type="Proteomes" id="UP000184073">
    <property type="component" value="Unassembled WGS sequence"/>
</dbReference>
<comment type="catalytic activity">
    <reaction evidence="5">
        <text>an aldehyde + NAD(+) + H2O = a carboxylate + NADH + 2 H(+)</text>
        <dbReference type="Rhea" id="RHEA:16185"/>
        <dbReference type="ChEBI" id="CHEBI:15377"/>
        <dbReference type="ChEBI" id="CHEBI:15378"/>
        <dbReference type="ChEBI" id="CHEBI:17478"/>
        <dbReference type="ChEBI" id="CHEBI:29067"/>
        <dbReference type="ChEBI" id="CHEBI:57540"/>
        <dbReference type="ChEBI" id="CHEBI:57945"/>
        <dbReference type="EC" id="1.2.1.3"/>
    </reaction>
</comment>
<feature type="domain" description="Aldehyde dehydrogenase" evidence="8">
    <location>
        <begin position="40"/>
        <end position="488"/>
    </location>
</feature>
<dbReference type="Pfam" id="PF00171">
    <property type="entry name" value="Aldedh"/>
    <property type="match status" value="1"/>
</dbReference>
<dbReference type="InterPro" id="IPR016162">
    <property type="entry name" value="Ald_DH_N"/>
</dbReference>
<proteinExistence type="inferred from homology"/>
<dbReference type="AlphaFoldDB" id="A0A1L9PCK0"/>
<dbReference type="InterPro" id="IPR016163">
    <property type="entry name" value="Ald_DH_C"/>
</dbReference>
<dbReference type="EC" id="1.2.1.3" evidence="4"/>
<dbReference type="STRING" id="1036611.A0A1L9PCK0"/>
<evidence type="ECO:0000259" key="8">
    <source>
        <dbReference type="Pfam" id="PF00171"/>
    </source>
</evidence>
<dbReference type="FunFam" id="3.40.309.10:FF:000012">
    <property type="entry name" value="Betaine aldehyde dehydrogenase"/>
    <property type="match status" value="1"/>
</dbReference>
<dbReference type="InterPro" id="IPR016161">
    <property type="entry name" value="Ald_DH/histidinol_DH"/>
</dbReference>
<gene>
    <name evidence="9" type="ORF">ASPVEDRAFT_80852</name>
</gene>
<reference evidence="10" key="1">
    <citation type="journal article" date="2017" name="Genome Biol.">
        <title>Comparative genomics reveals high biological diversity and specific adaptations in the industrially and medically important fungal genus Aspergillus.</title>
        <authorList>
            <person name="de Vries R.P."/>
            <person name="Riley R."/>
            <person name="Wiebenga A."/>
            <person name="Aguilar-Osorio G."/>
            <person name="Amillis S."/>
            <person name="Uchima C.A."/>
            <person name="Anderluh G."/>
            <person name="Asadollahi M."/>
            <person name="Askin M."/>
            <person name="Barry K."/>
            <person name="Battaglia E."/>
            <person name="Bayram O."/>
            <person name="Benocci T."/>
            <person name="Braus-Stromeyer S.A."/>
            <person name="Caldana C."/>
            <person name="Canovas D."/>
            <person name="Cerqueira G.C."/>
            <person name="Chen F."/>
            <person name="Chen W."/>
            <person name="Choi C."/>
            <person name="Clum A."/>
            <person name="Dos Santos R.A."/>
            <person name="Damasio A.R."/>
            <person name="Diallinas G."/>
            <person name="Emri T."/>
            <person name="Fekete E."/>
            <person name="Flipphi M."/>
            <person name="Freyberg S."/>
            <person name="Gallo A."/>
            <person name="Gournas C."/>
            <person name="Habgood R."/>
            <person name="Hainaut M."/>
            <person name="Harispe M.L."/>
            <person name="Henrissat B."/>
            <person name="Hilden K.S."/>
            <person name="Hope R."/>
            <person name="Hossain A."/>
            <person name="Karabika E."/>
            <person name="Karaffa L."/>
            <person name="Karanyi Z."/>
            <person name="Krasevec N."/>
            <person name="Kuo A."/>
            <person name="Kusch H."/>
            <person name="LaButti K."/>
            <person name="Lagendijk E.L."/>
            <person name="Lapidus A."/>
            <person name="Levasseur A."/>
            <person name="Lindquist E."/>
            <person name="Lipzen A."/>
            <person name="Logrieco A.F."/>
            <person name="MacCabe A."/>
            <person name="Maekelae M.R."/>
            <person name="Malavazi I."/>
            <person name="Melin P."/>
            <person name="Meyer V."/>
            <person name="Mielnichuk N."/>
            <person name="Miskei M."/>
            <person name="Molnar A.P."/>
            <person name="Mule G."/>
            <person name="Ngan C.Y."/>
            <person name="Orejas M."/>
            <person name="Orosz E."/>
            <person name="Ouedraogo J.P."/>
            <person name="Overkamp K.M."/>
            <person name="Park H.-S."/>
            <person name="Perrone G."/>
            <person name="Piumi F."/>
            <person name="Punt P.J."/>
            <person name="Ram A.F."/>
            <person name="Ramon A."/>
            <person name="Rauscher S."/>
            <person name="Record E."/>
            <person name="Riano-Pachon D.M."/>
            <person name="Robert V."/>
            <person name="Roehrig J."/>
            <person name="Ruller R."/>
            <person name="Salamov A."/>
            <person name="Salih N.S."/>
            <person name="Samson R.A."/>
            <person name="Sandor E."/>
            <person name="Sanguinetti M."/>
            <person name="Schuetze T."/>
            <person name="Sepcic K."/>
            <person name="Shelest E."/>
            <person name="Sherlock G."/>
            <person name="Sophianopoulou V."/>
            <person name="Squina F.M."/>
            <person name="Sun H."/>
            <person name="Susca A."/>
            <person name="Todd R.B."/>
            <person name="Tsang A."/>
            <person name="Unkles S.E."/>
            <person name="van de Wiele N."/>
            <person name="van Rossen-Uffink D."/>
            <person name="Oliveira J.V."/>
            <person name="Vesth T.C."/>
            <person name="Visser J."/>
            <person name="Yu J.-H."/>
            <person name="Zhou M."/>
            <person name="Andersen M.R."/>
            <person name="Archer D.B."/>
            <person name="Baker S.E."/>
            <person name="Benoit I."/>
            <person name="Brakhage A.A."/>
            <person name="Braus G.H."/>
            <person name="Fischer R."/>
            <person name="Frisvad J.C."/>
            <person name="Goldman G.H."/>
            <person name="Houbraken J."/>
            <person name="Oakley B."/>
            <person name="Pocsi I."/>
            <person name="Scazzocchio C."/>
            <person name="Seiboth B."/>
            <person name="vanKuyk P.A."/>
            <person name="Wortman J."/>
            <person name="Dyer P.S."/>
            <person name="Grigoriev I.V."/>
        </authorList>
    </citation>
    <scope>NUCLEOTIDE SEQUENCE [LARGE SCALE GENOMIC DNA]</scope>
    <source>
        <strain evidence="10">CBS 583.65</strain>
    </source>
</reference>
<sequence>MAVANPTSPPHLCSTPSPDPCTRVALGFPISECQTIPYQSKQTYTLYNPTDASIVSSQIPIAGPEDVDAAVTAAEEAFNGEWSQFSGAQRSACLRKLADLLDENDRLVKILTLDALSTGNPVSLIPTREKGYIMGQLNYYAGWTDKLRGDYFPADDGFVKLVRHEPLGVCAGINPFNAPVATLIMKAAPCLATGNVMILKPSEHSPLGSLAIAPLFEAAGFPKGVFQVLTGAGSTGALLASHMRIRKISFTGSVATGKKIQVAAAQSNLKRVTLELGGKSPAVSRTVNAILARSGQVCVAASRVYVQRSIADKFIEEYKARMNAAVERLGDPLDIATTLGPLVNKAAFERVTQMIERGKNEAELVVGGVRHTEQGYFIEPTVFLNPKKDAEIYKNEIFGPVAIINTFDTEEEVLKLANDTEFGLMSGVFTRNINRAMRVSGKLESGVVGVNCISIMNVQVPFGGKKASGIGREFGEYALRGFTEPKTVLINMNSE</sequence>
<dbReference type="FunFam" id="3.40.605.10:FF:000007">
    <property type="entry name" value="NAD/NADP-dependent betaine aldehyde dehydrogenase"/>
    <property type="match status" value="1"/>
</dbReference>
<dbReference type="VEuPathDB" id="FungiDB:ASPVEDRAFT_80852"/>
<keyword evidence="3 7" id="KW-0560">Oxidoreductase</keyword>
<dbReference type="InterPro" id="IPR015590">
    <property type="entry name" value="Aldehyde_DH_dom"/>
</dbReference>
<organism evidence="9 10">
    <name type="scientific">Aspergillus versicolor CBS 583.65</name>
    <dbReference type="NCBI Taxonomy" id="1036611"/>
    <lineage>
        <taxon>Eukaryota</taxon>
        <taxon>Fungi</taxon>
        <taxon>Dikarya</taxon>
        <taxon>Ascomycota</taxon>
        <taxon>Pezizomycotina</taxon>
        <taxon>Eurotiomycetes</taxon>
        <taxon>Eurotiomycetidae</taxon>
        <taxon>Eurotiales</taxon>
        <taxon>Aspergillaceae</taxon>
        <taxon>Aspergillus</taxon>
        <taxon>Aspergillus subgen. Nidulantes</taxon>
    </lineage>
</organism>
<protein>
    <recommendedName>
        <fullName evidence="4">aldehyde dehydrogenase (NAD(+))</fullName>
        <ecNumber evidence="4">1.2.1.3</ecNumber>
    </recommendedName>
</protein>
<evidence type="ECO:0000256" key="7">
    <source>
        <dbReference type="RuleBase" id="RU003345"/>
    </source>
</evidence>
<dbReference type="GeneID" id="63732449"/>
<dbReference type="GO" id="GO:0004029">
    <property type="term" value="F:aldehyde dehydrogenase (NAD+) activity"/>
    <property type="evidence" value="ECO:0007669"/>
    <property type="project" value="UniProtKB-EC"/>
</dbReference>
<dbReference type="PROSITE" id="PS00687">
    <property type="entry name" value="ALDEHYDE_DEHYDR_GLU"/>
    <property type="match status" value="1"/>
</dbReference>
<name>A0A1L9PCK0_ASPVE</name>
<dbReference type="Gene3D" id="3.40.309.10">
    <property type="entry name" value="Aldehyde Dehydrogenase, Chain A, domain 2"/>
    <property type="match status" value="1"/>
</dbReference>
<dbReference type="InterPro" id="IPR016160">
    <property type="entry name" value="Ald_DH_CS_CYS"/>
</dbReference>
<evidence type="ECO:0000313" key="9">
    <source>
        <dbReference type="EMBL" id="OJI99236.1"/>
    </source>
</evidence>
<dbReference type="EMBL" id="KV878126">
    <property type="protein sequence ID" value="OJI99236.1"/>
    <property type="molecule type" value="Genomic_DNA"/>
</dbReference>
<evidence type="ECO:0000256" key="1">
    <source>
        <dbReference type="ARBA" id="ARBA00004685"/>
    </source>
</evidence>
<dbReference type="PANTHER" id="PTHR11699">
    <property type="entry name" value="ALDEHYDE DEHYDROGENASE-RELATED"/>
    <property type="match status" value="1"/>
</dbReference>
<dbReference type="InterPro" id="IPR029510">
    <property type="entry name" value="Ald_DH_CS_GLU"/>
</dbReference>
<evidence type="ECO:0000256" key="6">
    <source>
        <dbReference type="PROSITE-ProRule" id="PRU10007"/>
    </source>
</evidence>
<evidence type="ECO:0000256" key="5">
    <source>
        <dbReference type="ARBA" id="ARBA00049194"/>
    </source>
</evidence>
<dbReference type="OrthoDB" id="310895at2759"/>
<evidence type="ECO:0000256" key="2">
    <source>
        <dbReference type="ARBA" id="ARBA00009986"/>
    </source>
</evidence>
<dbReference type="SUPFAM" id="SSF53720">
    <property type="entry name" value="ALDH-like"/>
    <property type="match status" value="1"/>
</dbReference>
<evidence type="ECO:0000256" key="3">
    <source>
        <dbReference type="ARBA" id="ARBA00023002"/>
    </source>
</evidence>
<evidence type="ECO:0000313" key="10">
    <source>
        <dbReference type="Proteomes" id="UP000184073"/>
    </source>
</evidence>
<evidence type="ECO:0000256" key="4">
    <source>
        <dbReference type="ARBA" id="ARBA00024226"/>
    </source>
</evidence>
<keyword evidence="10" id="KW-1185">Reference proteome</keyword>
<comment type="pathway">
    <text evidence="1">Mycotoxin biosynthesis.</text>
</comment>